<evidence type="ECO:0000313" key="3">
    <source>
        <dbReference type="Proteomes" id="UP001152320"/>
    </source>
</evidence>
<dbReference type="Proteomes" id="UP001152320">
    <property type="component" value="Chromosome 3"/>
</dbReference>
<accession>A0A9Q1CGW5</accession>
<reference evidence="2" key="1">
    <citation type="submission" date="2021-10" db="EMBL/GenBank/DDBJ databases">
        <title>Tropical sea cucumber genome reveals ecological adaptation and Cuvierian tubules defense mechanism.</title>
        <authorList>
            <person name="Chen T."/>
        </authorList>
    </citation>
    <scope>NUCLEOTIDE SEQUENCE</scope>
    <source>
        <strain evidence="2">Nanhai2018</strain>
        <tissue evidence="2">Muscle</tissue>
    </source>
</reference>
<dbReference type="EMBL" id="JAIZAY010000003">
    <property type="protein sequence ID" value="KAJ8044710.1"/>
    <property type="molecule type" value="Genomic_DNA"/>
</dbReference>
<dbReference type="AlphaFoldDB" id="A0A9Q1CGW5"/>
<proteinExistence type="predicted"/>
<sequence>MPDLPKVEKPNKCKLCLWRCLSCCPCVPKAPPKMPGESPDSLAKSQGRKPNNTPEGVLLPEGVTTSPRDKQ</sequence>
<organism evidence="2 3">
    <name type="scientific">Holothuria leucospilota</name>
    <name type="common">Black long sea cucumber</name>
    <name type="synonym">Mertensiothuria leucospilota</name>
    <dbReference type="NCBI Taxonomy" id="206669"/>
    <lineage>
        <taxon>Eukaryota</taxon>
        <taxon>Metazoa</taxon>
        <taxon>Echinodermata</taxon>
        <taxon>Eleutherozoa</taxon>
        <taxon>Echinozoa</taxon>
        <taxon>Holothuroidea</taxon>
        <taxon>Aspidochirotacea</taxon>
        <taxon>Aspidochirotida</taxon>
        <taxon>Holothuriidae</taxon>
        <taxon>Holothuria</taxon>
    </lineage>
</organism>
<protein>
    <submittedName>
        <fullName evidence="2">Uncharacterized protein</fullName>
    </submittedName>
</protein>
<feature type="region of interest" description="Disordered" evidence="1">
    <location>
        <begin position="31"/>
        <end position="71"/>
    </location>
</feature>
<gene>
    <name evidence="2" type="ORF">HOLleu_07524</name>
</gene>
<evidence type="ECO:0000256" key="1">
    <source>
        <dbReference type="SAM" id="MobiDB-lite"/>
    </source>
</evidence>
<keyword evidence="3" id="KW-1185">Reference proteome</keyword>
<name>A0A9Q1CGW5_HOLLE</name>
<evidence type="ECO:0000313" key="2">
    <source>
        <dbReference type="EMBL" id="KAJ8044710.1"/>
    </source>
</evidence>
<comment type="caution">
    <text evidence="2">The sequence shown here is derived from an EMBL/GenBank/DDBJ whole genome shotgun (WGS) entry which is preliminary data.</text>
</comment>